<feature type="transmembrane region" description="Helical" evidence="1">
    <location>
        <begin position="537"/>
        <end position="556"/>
    </location>
</feature>
<evidence type="ECO:0000256" key="1">
    <source>
        <dbReference type="SAM" id="Phobius"/>
    </source>
</evidence>
<comment type="caution">
    <text evidence="2">The sequence shown here is derived from an EMBL/GenBank/DDBJ whole genome shotgun (WGS) entry which is preliminary data.</text>
</comment>
<feature type="non-terminal residue" evidence="2">
    <location>
        <position position="1"/>
    </location>
</feature>
<dbReference type="Proteomes" id="UP000070504">
    <property type="component" value="Unassembled WGS sequence"/>
</dbReference>
<dbReference type="EMBL" id="LHYH01000010">
    <property type="protein sequence ID" value="KXB07144.1"/>
    <property type="molecule type" value="Genomic_DNA"/>
</dbReference>
<feature type="transmembrane region" description="Helical" evidence="1">
    <location>
        <begin position="562"/>
        <end position="580"/>
    </location>
</feature>
<keyword evidence="1" id="KW-0472">Membrane</keyword>
<dbReference type="AlphaFoldDB" id="A0A133VL26"/>
<dbReference type="PATRIC" id="fig|1698283.3.peg.277"/>
<keyword evidence="3" id="KW-1185">Reference proteome</keyword>
<organism evidence="2 3">
    <name type="scientific">candidate division MSBL1 archaeon SCGC-AAA382K21</name>
    <dbReference type="NCBI Taxonomy" id="1698283"/>
    <lineage>
        <taxon>Archaea</taxon>
        <taxon>Methanobacteriati</taxon>
        <taxon>Methanobacteriota</taxon>
        <taxon>candidate division MSBL1</taxon>
    </lineage>
</organism>
<evidence type="ECO:0000313" key="2">
    <source>
        <dbReference type="EMBL" id="KXB07144.1"/>
    </source>
</evidence>
<proteinExistence type="predicted"/>
<keyword evidence="1" id="KW-0812">Transmembrane</keyword>
<evidence type="ECO:0000313" key="3">
    <source>
        <dbReference type="Proteomes" id="UP000070504"/>
    </source>
</evidence>
<keyword evidence="1" id="KW-1133">Transmembrane helix</keyword>
<feature type="transmembrane region" description="Helical" evidence="1">
    <location>
        <begin position="515"/>
        <end position="532"/>
    </location>
</feature>
<reference evidence="2 3" key="1">
    <citation type="journal article" date="2016" name="Sci. Rep.">
        <title>Metabolic traits of an uncultured archaeal lineage -MSBL1- from brine pools of the Red Sea.</title>
        <authorList>
            <person name="Mwirichia R."/>
            <person name="Alam I."/>
            <person name="Rashid M."/>
            <person name="Vinu M."/>
            <person name="Ba-Alawi W."/>
            <person name="Anthony Kamau A."/>
            <person name="Kamanda Ngugi D."/>
            <person name="Goker M."/>
            <person name="Klenk H.P."/>
            <person name="Bajic V."/>
            <person name="Stingl U."/>
        </authorList>
    </citation>
    <scope>NUCLEOTIDE SEQUENCE [LARGE SCALE GENOMIC DNA]</scope>
    <source>
        <strain evidence="2">SCGC-AAA382K21</strain>
    </source>
</reference>
<gene>
    <name evidence="2" type="ORF">AKJ54_00635</name>
</gene>
<name>A0A133VL26_9EURY</name>
<accession>A0A133VL26</accession>
<protein>
    <submittedName>
        <fullName evidence="2">Uncharacterized protein</fullName>
    </submittedName>
</protein>
<sequence>KVNVTVSDGSNTLYYYENITTTTNNETNYQILNFTLIEKTDNPINLTAEPGWTGIYKGDSVTLDCTTPEGTPHLYRDGVEISIPDVSAYDEGVFDIRCEVPTETTNYKPTNVTETLTVNPILACTSNTTFIYNKTVTTSTNITTLNFTALVSNNVVRKDLGDVYVPTNVSSVGINTTDGYYFVVNNTGLSEFVVKFGNYFVQNNYSTAPTANIQDVTGYNKENIRYQIDLNSEMSGEPMHPPNATVSLTMHCSNGQNYIKLGGNKITYFFATYQHLSWIYTKVKYTAQDFYSRNWYPKETKDSYYHIFYLIDAYKRAMDKIDFIMDNPNYYDDMLQVYKTIGDKSLIITEGYFDISHLFSAYLGEDEKYYIRMLKDGKYIELGEVLITEPAEKHISPTYTPIGRVTLISDNIEGQAWFKNGSANISDIRVTYEDKLEMSANVTINVKNLKNNSILYNNTYYNTSSLDLTISGGNTSVMYYITWVIEHPKLGNSPVTKHATLSSLNKTIGFGVGSWFYPLFAFFLVFISATVVGPRNVLGGTIVIMTVLGFSFAIGWLEIGGVVSNTVIALFGIMGVLAIAKQFKSGRGEKEA</sequence>